<sequence>MHPGRCGNRLRPTIYYCDSTKSTPGLDSTTAPAGKADDNMILKVLMNVTKGAHIARY</sequence>
<evidence type="ECO:0000313" key="1">
    <source>
        <dbReference type="EMBL" id="EZF57546.1"/>
    </source>
</evidence>
<dbReference type="Proteomes" id="UP000023758">
    <property type="component" value="Unassembled WGS sequence"/>
</dbReference>
<gene>
    <name evidence="1" type="ORF">H103_00260</name>
</gene>
<organism evidence="1">
    <name type="scientific">Trichophyton rubrum CBS 288.86</name>
    <dbReference type="NCBI Taxonomy" id="1215330"/>
    <lineage>
        <taxon>Eukaryota</taxon>
        <taxon>Fungi</taxon>
        <taxon>Dikarya</taxon>
        <taxon>Ascomycota</taxon>
        <taxon>Pezizomycotina</taxon>
        <taxon>Eurotiomycetes</taxon>
        <taxon>Eurotiomycetidae</taxon>
        <taxon>Onygenales</taxon>
        <taxon>Arthrodermataceae</taxon>
        <taxon>Trichophyton</taxon>
    </lineage>
</organism>
<protein>
    <submittedName>
        <fullName evidence="1">Uncharacterized protein</fullName>
    </submittedName>
</protein>
<dbReference type="EMBL" id="KK207685">
    <property type="protein sequence ID" value="EZF57546.1"/>
    <property type="molecule type" value="Genomic_DNA"/>
</dbReference>
<reference evidence="1" key="1">
    <citation type="submission" date="2014-02" db="EMBL/GenBank/DDBJ databases">
        <title>The Genome Sequence of Trichophyton rubrum (morphotype fischeri) CBS 288.86.</title>
        <authorList>
            <consortium name="The Broad Institute Genomics Platform"/>
            <person name="Cuomo C.A."/>
            <person name="White T.C."/>
            <person name="Graser Y."/>
            <person name="Martinez-Rossi N."/>
            <person name="Heitman J."/>
            <person name="Young S.K."/>
            <person name="Zeng Q."/>
            <person name="Gargeya S."/>
            <person name="Abouelleil A."/>
            <person name="Alvarado L."/>
            <person name="Chapman S.B."/>
            <person name="Gainer-Dewar J."/>
            <person name="Goldberg J."/>
            <person name="Griggs A."/>
            <person name="Gujja S."/>
            <person name="Hansen M."/>
            <person name="Howarth C."/>
            <person name="Imamovic A."/>
            <person name="Larimer J."/>
            <person name="Martinez D."/>
            <person name="Murphy C."/>
            <person name="Pearson M.D."/>
            <person name="Persinoti G."/>
            <person name="Poon T."/>
            <person name="Priest M."/>
            <person name="Roberts A.D."/>
            <person name="Saif S."/>
            <person name="Shea T.D."/>
            <person name="Sykes S.N."/>
            <person name="Wortman J."/>
            <person name="Nusbaum C."/>
            <person name="Birren B."/>
        </authorList>
    </citation>
    <scope>NUCLEOTIDE SEQUENCE [LARGE SCALE GENOMIC DNA]</scope>
    <source>
        <strain evidence="1">CBS 288.86</strain>
    </source>
</reference>
<dbReference type="HOGENOM" id="CLU_2998147_0_0_1"/>
<accession>A0A022WHF0</accession>
<name>A0A022WHF0_TRIRU</name>
<dbReference type="AlphaFoldDB" id="A0A022WHF0"/>
<proteinExistence type="predicted"/>